<evidence type="ECO:0000313" key="2">
    <source>
        <dbReference type="Proteomes" id="UP001628156"/>
    </source>
</evidence>
<keyword evidence="2" id="KW-1185">Reference proteome</keyword>
<dbReference type="Proteomes" id="UP001628156">
    <property type="component" value="Unassembled WGS sequence"/>
</dbReference>
<proteinExistence type="predicted"/>
<accession>A0ABQ0DVQ2</accession>
<evidence type="ECO:0000313" key="1">
    <source>
        <dbReference type="EMBL" id="GAB1226932.1"/>
    </source>
</evidence>
<organism evidence="1 2">
    <name type="scientific">Entamoeba nuttalli</name>
    <dbReference type="NCBI Taxonomy" id="412467"/>
    <lineage>
        <taxon>Eukaryota</taxon>
        <taxon>Amoebozoa</taxon>
        <taxon>Evosea</taxon>
        <taxon>Archamoebae</taxon>
        <taxon>Mastigamoebida</taxon>
        <taxon>Entamoebidae</taxon>
        <taxon>Entamoeba</taxon>
    </lineage>
</organism>
<gene>
    <name evidence="1" type="ORF">ENUP19_0311G0012</name>
</gene>
<dbReference type="EMBL" id="BAAFRS010000311">
    <property type="protein sequence ID" value="GAB1226932.1"/>
    <property type="molecule type" value="Genomic_DNA"/>
</dbReference>
<protein>
    <submittedName>
        <fullName evidence="1">Uncharacterized protein</fullName>
    </submittedName>
</protein>
<reference evidence="1 2" key="1">
    <citation type="journal article" date="2019" name="PLoS Negl. Trop. Dis.">
        <title>Whole genome sequencing of Entamoeba nuttalli reveals mammalian host-related molecular signatures and a novel octapeptide-repeat surface protein.</title>
        <authorList>
            <person name="Tanaka M."/>
            <person name="Makiuchi T."/>
            <person name="Komiyama T."/>
            <person name="Shiina T."/>
            <person name="Osaki K."/>
            <person name="Tachibana H."/>
        </authorList>
    </citation>
    <scope>NUCLEOTIDE SEQUENCE [LARGE SCALE GENOMIC DNA]</scope>
    <source>
        <strain evidence="1 2">P19-061405</strain>
    </source>
</reference>
<comment type="caution">
    <text evidence="1">The sequence shown here is derived from an EMBL/GenBank/DDBJ whole genome shotgun (WGS) entry which is preliminary data.</text>
</comment>
<sequence length="860" mass="100186">MPPTIKFVFPFHQFLLGQMVDGKFIVETKHNLMVVTTTIAYVCVEVVLEENEKIEKTIHQHTVVIKSSNEPFIIKDGDEFPFHISVPIDLPPTIKNDCVSIEHRFIATVVKAKTTSFFGQKKLEEHIIVDMLYPHLSGLSYFTKRHEFSVEGYSLSVNLERDIYSLGQNLRVNYLLEGSAEKDVQLPLLMSLVRTFTNRSTGEMAVITKHDDHIRINQPISLEITVPNTICPTVKSAISEVNVEYSLIVSVDMLSLCCKRIQIEGKVPILITDMQQSSKSNFNEIGTLITPNEFNENYKEQLNSVLNNYQMVLQTLLDMKFYKDFVVPDCPNRRVFNINQYISLVKEILESILSLVINPVTWRDSTTLLPNYCSIRKMTRMFQVAIHFSVNLILLIPPTALRTSIYVNCLQTLNCYQNLLYHLYMKKKSIEESIEELRKSISHYLECIIEADEDKWVVELDEFRKWLNGLSLESIPINTTIPKENIMNQLKPLFHEVPNLLYNIRMACDTVSLEGLKDLIAIFKTKVISFIGLIQGLITDERSKEFLRCQFINFNRGLESYIERAEVLSFEPTYRTEKYWDYSKTVLAMWNIVSIVIEDNPINNNNDYFLIYQCGMEDDNFVIRDENGIIVENPCIYCVYKDGLSTIIKEGIYRLKTNYSDFIEMHSKDFLMVFSKFLHLLSASYLHPNVFSKFVKQFQIKQRDVQLFNPLKELFIRIENFIQKLIIFYRINTSRDPTSIVYDTCHAQKRVVEQLMVLVRLCLLHGQIYSPIYVQMIDEFQKFREMVYGLLLRQFHRLNEEVKHSNAIDDEIQGSFFGAKQRQVVYTLLFEEHVDCSESADIPIQIKELEEEVVSSAEEF</sequence>
<dbReference type="InterPro" id="IPR014752">
    <property type="entry name" value="Arrestin-like_C"/>
</dbReference>
<dbReference type="Gene3D" id="2.60.40.640">
    <property type="match status" value="1"/>
</dbReference>
<name>A0ABQ0DVQ2_9EUKA</name>